<gene>
    <name evidence="2" type="ORF">J2Z65_004857</name>
</gene>
<feature type="transmembrane region" description="Helical" evidence="1">
    <location>
        <begin position="20"/>
        <end position="41"/>
    </location>
</feature>
<dbReference type="InterPro" id="IPR021214">
    <property type="entry name" value="DUF2568"/>
</dbReference>
<accession>A0ABS4I3X3</accession>
<keyword evidence="1" id="KW-0812">Transmembrane</keyword>
<evidence type="ECO:0000313" key="2">
    <source>
        <dbReference type="EMBL" id="MBP1965612.1"/>
    </source>
</evidence>
<name>A0ABS4I3X3_9BACL</name>
<dbReference type="Pfam" id="PF10823">
    <property type="entry name" value="DUF2568"/>
    <property type="match status" value="1"/>
</dbReference>
<feature type="transmembrane region" description="Helical" evidence="1">
    <location>
        <begin position="77"/>
        <end position="96"/>
    </location>
</feature>
<sequence>MELGIVIALAYWGYHSGKNTIQSTLLSIGAPLLIFGFWSLFDFRKVVATPEPFRLVQELILSGLAAVAWYTAGQRSLGITLGTISIVHHVLVYILGERLLK</sequence>
<dbReference type="EMBL" id="JAGGKV010000015">
    <property type="protein sequence ID" value="MBP1965612.1"/>
    <property type="molecule type" value="Genomic_DNA"/>
</dbReference>
<keyword evidence="3" id="KW-1185">Reference proteome</keyword>
<evidence type="ECO:0000256" key="1">
    <source>
        <dbReference type="SAM" id="Phobius"/>
    </source>
</evidence>
<evidence type="ECO:0008006" key="4">
    <source>
        <dbReference type="Google" id="ProtNLM"/>
    </source>
</evidence>
<comment type="caution">
    <text evidence="2">The sequence shown here is derived from an EMBL/GenBank/DDBJ whole genome shotgun (WGS) entry which is preliminary data.</text>
</comment>
<evidence type="ECO:0000313" key="3">
    <source>
        <dbReference type="Proteomes" id="UP001519344"/>
    </source>
</evidence>
<keyword evidence="1" id="KW-0472">Membrane</keyword>
<feature type="transmembrane region" description="Helical" evidence="1">
    <location>
        <begin position="53"/>
        <end position="71"/>
    </location>
</feature>
<proteinExistence type="predicted"/>
<dbReference type="Proteomes" id="UP001519344">
    <property type="component" value="Unassembled WGS sequence"/>
</dbReference>
<protein>
    <recommendedName>
        <fullName evidence="4">DUF2568 domain-containing protein</fullName>
    </recommendedName>
</protein>
<keyword evidence="1" id="KW-1133">Transmembrane helix</keyword>
<reference evidence="2 3" key="1">
    <citation type="submission" date="2021-03" db="EMBL/GenBank/DDBJ databases">
        <title>Genomic Encyclopedia of Type Strains, Phase IV (KMG-IV): sequencing the most valuable type-strain genomes for metagenomic binning, comparative biology and taxonomic classification.</title>
        <authorList>
            <person name="Goeker M."/>
        </authorList>
    </citation>
    <scope>NUCLEOTIDE SEQUENCE [LARGE SCALE GENOMIC DNA]</scope>
    <source>
        <strain evidence="2 3">DSM 24950</strain>
    </source>
</reference>
<organism evidence="2 3">
    <name type="scientific">Paenibacillus aceris</name>
    <dbReference type="NCBI Taxonomy" id="869555"/>
    <lineage>
        <taxon>Bacteria</taxon>
        <taxon>Bacillati</taxon>
        <taxon>Bacillota</taxon>
        <taxon>Bacilli</taxon>
        <taxon>Bacillales</taxon>
        <taxon>Paenibacillaceae</taxon>
        <taxon>Paenibacillus</taxon>
    </lineage>
</organism>